<keyword evidence="2" id="KW-0675">Receptor</keyword>
<sequence length="115" mass="12796">MDLVPARDGRPYCDEGWPKDSFRKAFGFTTSVMQFVIPICHYHILLCPGKSLSVFDTGRVRDPENVNPDPEPQPGCSRQIVNTGPIVEKATSLKYSPKTDTVRMQVNAEEVVTAV</sequence>
<evidence type="ECO:0000256" key="1">
    <source>
        <dbReference type="SAM" id="MobiDB-lite"/>
    </source>
</evidence>
<name>A0AAV4V3Y6_CAEEX</name>
<comment type="caution">
    <text evidence="2">The sequence shown here is derived from an EMBL/GenBank/DDBJ whole genome shotgun (WGS) entry which is preliminary data.</text>
</comment>
<feature type="region of interest" description="Disordered" evidence="1">
    <location>
        <begin position="61"/>
        <end position="80"/>
    </location>
</feature>
<evidence type="ECO:0000313" key="2">
    <source>
        <dbReference type="EMBL" id="GIY64945.1"/>
    </source>
</evidence>
<dbReference type="EMBL" id="BPLR01013942">
    <property type="protein sequence ID" value="GIY64945.1"/>
    <property type="molecule type" value="Genomic_DNA"/>
</dbReference>
<keyword evidence="3" id="KW-1185">Reference proteome</keyword>
<accession>A0AAV4V3Y6</accession>
<proteinExistence type="predicted"/>
<evidence type="ECO:0000313" key="3">
    <source>
        <dbReference type="Proteomes" id="UP001054945"/>
    </source>
</evidence>
<dbReference type="Proteomes" id="UP001054945">
    <property type="component" value="Unassembled WGS sequence"/>
</dbReference>
<organism evidence="2 3">
    <name type="scientific">Caerostris extrusa</name>
    <name type="common">Bark spider</name>
    <name type="synonym">Caerostris bankana</name>
    <dbReference type="NCBI Taxonomy" id="172846"/>
    <lineage>
        <taxon>Eukaryota</taxon>
        <taxon>Metazoa</taxon>
        <taxon>Ecdysozoa</taxon>
        <taxon>Arthropoda</taxon>
        <taxon>Chelicerata</taxon>
        <taxon>Arachnida</taxon>
        <taxon>Araneae</taxon>
        <taxon>Araneomorphae</taxon>
        <taxon>Entelegynae</taxon>
        <taxon>Araneoidea</taxon>
        <taxon>Araneidae</taxon>
        <taxon>Caerostris</taxon>
    </lineage>
</organism>
<reference evidence="2 3" key="1">
    <citation type="submission" date="2021-06" db="EMBL/GenBank/DDBJ databases">
        <title>Caerostris extrusa draft genome.</title>
        <authorList>
            <person name="Kono N."/>
            <person name="Arakawa K."/>
        </authorList>
    </citation>
    <scope>NUCLEOTIDE SEQUENCE [LARGE SCALE GENOMIC DNA]</scope>
</reference>
<protein>
    <submittedName>
        <fullName evidence="2">Neuropeptide Y receptor type 2</fullName>
    </submittedName>
</protein>
<dbReference type="AlphaFoldDB" id="A0AAV4V3Y6"/>
<gene>
    <name evidence="2" type="primary">Npy2r</name>
    <name evidence="2" type="ORF">CEXT_481091</name>
</gene>